<proteinExistence type="predicted"/>
<keyword evidence="3" id="KW-1185">Reference proteome</keyword>
<organism evidence="2 3">
    <name type="scientific">Haemaphysalis longicornis</name>
    <name type="common">Bush tick</name>
    <dbReference type="NCBI Taxonomy" id="44386"/>
    <lineage>
        <taxon>Eukaryota</taxon>
        <taxon>Metazoa</taxon>
        <taxon>Ecdysozoa</taxon>
        <taxon>Arthropoda</taxon>
        <taxon>Chelicerata</taxon>
        <taxon>Arachnida</taxon>
        <taxon>Acari</taxon>
        <taxon>Parasitiformes</taxon>
        <taxon>Ixodida</taxon>
        <taxon>Ixodoidea</taxon>
        <taxon>Ixodidae</taxon>
        <taxon>Haemaphysalinae</taxon>
        <taxon>Haemaphysalis</taxon>
    </lineage>
</organism>
<dbReference type="EMBL" id="JABSTR010001161">
    <property type="protein sequence ID" value="KAH9383555.1"/>
    <property type="molecule type" value="Genomic_DNA"/>
</dbReference>
<evidence type="ECO:0000313" key="2">
    <source>
        <dbReference type="EMBL" id="KAH9383555.1"/>
    </source>
</evidence>
<feature type="region of interest" description="Disordered" evidence="1">
    <location>
        <begin position="52"/>
        <end position="88"/>
    </location>
</feature>
<feature type="compositionally biased region" description="Basic residues" evidence="1">
    <location>
        <begin position="70"/>
        <end position="88"/>
    </location>
</feature>
<evidence type="ECO:0000256" key="1">
    <source>
        <dbReference type="SAM" id="MobiDB-lite"/>
    </source>
</evidence>
<reference evidence="2 3" key="1">
    <citation type="journal article" date="2020" name="Cell">
        <title>Large-Scale Comparative Analyses of Tick Genomes Elucidate Their Genetic Diversity and Vector Capacities.</title>
        <authorList>
            <consortium name="Tick Genome and Microbiome Consortium (TIGMIC)"/>
            <person name="Jia N."/>
            <person name="Wang J."/>
            <person name="Shi W."/>
            <person name="Du L."/>
            <person name="Sun Y."/>
            <person name="Zhan W."/>
            <person name="Jiang J.F."/>
            <person name="Wang Q."/>
            <person name="Zhang B."/>
            <person name="Ji P."/>
            <person name="Bell-Sakyi L."/>
            <person name="Cui X.M."/>
            <person name="Yuan T.T."/>
            <person name="Jiang B.G."/>
            <person name="Yang W.F."/>
            <person name="Lam T.T."/>
            <person name="Chang Q.C."/>
            <person name="Ding S.J."/>
            <person name="Wang X.J."/>
            <person name="Zhu J.G."/>
            <person name="Ruan X.D."/>
            <person name="Zhao L."/>
            <person name="Wei J.T."/>
            <person name="Ye R.Z."/>
            <person name="Que T.C."/>
            <person name="Du C.H."/>
            <person name="Zhou Y.H."/>
            <person name="Cheng J.X."/>
            <person name="Dai P.F."/>
            <person name="Guo W.B."/>
            <person name="Han X.H."/>
            <person name="Huang E.J."/>
            <person name="Li L.F."/>
            <person name="Wei W."/>
            <person name="Gao Y.C."/>
            <person name="Liu J.Z."/>
            <person name="Shao H.Z."/>
            <person name="Wang X."/>
            <person name="Wang C.C."/>
            <person name="Yang T.C."/>
            <person name="Huo Q.B."/>
            <person name="Li W."/>
            <person name="Chen H.Y."/>
            <person name="Chen S.E."/>
            <person name="Zhou L.G."/>
            <person name="Ni X.B."/>
            <person name="Tian J.H."/>
            <person name="Sheng Y."/>
            <person name="Liu T."/>
            <person name="Pan Y.S."/>
            <person name="Xia L.Y."/>
            <person name="Li J."/>
            <person name="Zhao F."/>
            <person name="Cao W.C."/>
        </authorList>
    </citation>
    <scope>NUCLEOTIDE SEQUENCE [LARGE SCALE GENOMIC DNA]</scope>
    <source>
        <strain evidence="2">HaeL-2018</strain>
    </source>
</reference>
<name>A0A9J6H7A3_HAELO</name>
<dbReference type="VEuPathDB" id="VectorBase:HLOH_050336"/>
<accession>A0A9J6H7A3</accession>
<evidence type="ECO:0000313" key="3">
    <source>
        <dbReference type="Proteomes" id="UP000821853"/>
    </source>
</evidence>
<comment type="caution">
    <text evidence="2">The sequence shown here is derived from an EMBL/GenBank/DDBJ whole genome shotgun (WGS) entry which is preliminary data.</text>
</comment>
<dbReference type="AlphaFoldDB" id="A0A9J6H7A3"/>
<sequence>MRAAPRSPIAKAGTSARVALQLRRGVVTHRGNPRKRLDGRMTEELTGQRAAEWRKSQRQTGHAGEVSGRQRLRGRRNRHRHTHRHRRTRCARKPMQNVGFLNLHGARKCGKWEELYKVLHDESMMVYAVAETHLIGDRRATDPPSLALVRAETALQMAAKAAVSGCYGGPVPHGPGSTVHAVNTCGRLVTSWVSQSCLG</sequence>
<dbReference type="Proteomes" id="UP000821853">
    <property type="component" value="Unassembled WGS sequence"/>
</dbReference>
<gene>
    <name evidence="2" type="ORF">HPB48_025139</name>
</gene>
<protein>
    <submittedName>
        <fullName evidence="2">Uncharacterized protein</fullName>
    </submittedName>
</protein>